<name>A0ABT4MHN7_9NOCA</name>
<evidence type="ECO:0000313" key="7">
    <source>
        <dbReference type="Proteomes" id="UP001081071"/>
    </source>
</evidence>
<evidence type="ECO:0000313" key="6">
    <source>
        <dbReference type="EMBL" id="MCZ4520491.1"/>
    </source>
</evidence>
<dbReference type="Pfam" id="PF13411">
    <property type="entry name" value="MerR_1"/>
    <property type="match status" value="1"/>
</dbReference>
<comment type="caution">
    <text evidence="6">The sequence shown here is derived from an EMBL/GenBank/DDBJ whole genome shotgun (WGS) entry which is preliminary data.</text>
</comment>
<proteinExistence type="predicted"/>
<organism evidence="6 7">
    <name type="scientific">Rhodococcus ruber</name>
    <dbReference type="NCBI Taxonomy" id="1830"/>
    <lineage>
        <taxon>Bacteria</taxon>
        <taxon>Bacillati</taxon>
        <taxon>Actinomycetota</taxon>
        <taxon>Actinomycetes</taxon>
        <taxon>Mycobacteriales</taxon>
        <taxon>Nocardiaceae</taxon>
        <taxon>Rhodococcus</taxon>
    </lineage>
</organism>
<protein>
    <submittedName>
        <fullName evidence="6">MerR family transcriptional regulator</fullName>
    </submittedName>
</protein>
<accession>A0ABT4MHN7</accession>
<keyword evidence="3" id="KW-0238">DNA-binding</keyword>
<dbReference type="RefSeq" id="WP_269606839.1">
    <property type="nucleotide sequence ID" value="NZ_JAPWIJ010000007.1"/>
</dbReference>
<dbReference type="CDD" id="cd00592">
    <property type="entry name" value="HTH_MerR-like"/>
    <property type="match status" value="1"/>
</dbReference>
<keyword evidence="4" id="KW-0804">Transcription</keyword>
<dbReference type="Gene3D" id="1.10.1660.10">
    <property type="match status" value="1"/>
</dbReference>
<dbReference type="InterPro" id="IPR047057">
    <property type="entry name" value="MerR_fam"/>
</dbReference>
<dbReference type="PANTHER" id="PTHR30204:SF69">
    <property type="entry name" value="MERR-FAMILY TRANSCRIPTIONAL REGULATOR"/>
    <property type="match status" value="1"/>
</dbReference>
<dbReference type="PANTHER" id="PTHR30204">
    <property type="entry name" value="REDOX-CYCLING DRUG-SENSING TRANSCRIPTIONAL ACTIVATOR SOXR"/>
    <property type="match status" value="1"/>
</dbReference>
<evidence type="ECO:0000256" key="4">
    <source>
        <dbReference type="ARBA" id="ARBA00023163"/>
    </source>
</evidence>
<dbReference type="EMBL" id="JAPWIJ010000007">
    <property type="protein sequence ID" value="MCZ4520491.1"/>
    <property type="molecule type" value="Genomic_DNA"/>
</dbReference>
<gene>
    <name evidence="6" type="ORF">O4220_18420</name>
</gene>
<dbReference type="PROSITE" id="PS50937">
    <property type="entry name" value="HTH_MERR_2"/>
    <property type="match status" value="1"/>
</dbReference>
<evidence type="ECO:0000256" key="1">
    <source>
        <dbReference type="ARBA" id="ARBA00022491"/>
    </source>
</evidence>
<evidence type="ECO:0000256" key="2">
    <source>
        <dbReference type="ARBA" id="ARBA00023015"/>
    </source>
</evidence>
<dbReference type="SUPFAM" id="SSF46955">
    <property type="entry name" value="Putative DNA-binding domain"/>
    <property type="match status" value="1"/>
</dbReference>
<dbReference type="InterPro" id="IPR009061">
    <property type="entry name" value="DNA-bd_dom_put_sf"/>
</dbReference>
<evidence type="ECO:0000256" key="3">
    <source>
        <dbReference type="ARBA" id="ARBA00023125"/>
    </source>
</evidence>
<dbReference type="SMART" id="SM00422">
    <property type="entry name" value="HTH_MERR"/>
    <property type="match status" value="1"/>
</dbReference>
<sequence length="239" mass="26480">MAWSTRQLAEIADTSVKTIRYLHSLDLLDEPERMQNGYKQYGVAHLVRVLQIRRLNELGVPLAQVAEITGPDGSVLEALRTVDGALESMLTRLDEVRSELEQLIEHDAPTDLPAGFDAVASVLSPADRAALFVSSRVLDGDAMDDLRAVMRTEPRTDRDAEFDALEVDADPEQIDRLVEWMADVIRARRQKFSWTVDPGTRSPGGAAFAQSTMVEAVFELYNSAQIEVIRRAGVLADDS</sequence>
<dbReference type="Proteomes" id="UP001081071">
    <property type="component" value="Unassembled WGS sequence"/>
</dbReference>
<keyword evidence="1" id="KW-0678">Repressor</keyword>
<keyword evidence="2" id="KW-0805">Transcription regulation</keyword>
<feature type="domain" description="HTH merR-type" evidence="5">
    <location>
        <begin position="2"/>
        <end position="71"/>
    </location>
</feature>
<keyword evidence="7" id="KW-1185">Reference proteome</keyword>
<evidence type="ECO:0000259" key="5">
    <source>
        <dbReference type="PROSITE" id="PS50937"/>
    </source>
</evidence>
<reference evidence="6" key="1">
    <citation type="submission" date="2022-12" db="EMBL/GenBank/DDBJ databases">
        <authorList>
            <person name="Krivoruchko A.V."/>
            <person name="Elkin A."/>
        </authorList>
    </citation>
    <scope>NUCLEOTIDE SEQUENCE</scope>
    <source>
        <strain evidence="6">IEGM 1391</strain>
    </source>
</reference>
<dbReference type="InterPro" id="IPR000551">
    <property type="entry name" value="MerR-type_HTH_dom"/>
</dbReference>